<evidence type="ECO:0000256" key="10">
    <source>
        <dbReference type="ARBA" id="ARBA00023136"/>
    </source>
</evidence>
<keyword evidence="7 12" id="KW-0653">Protein transport</keyword>
<dbReference type="Pfam" id="PF03840">
    <property type="entry name" value="SecG"/>
    <property type="match status" value="1"/>
</dbReference>
<evidence type="ECO:0000256" key="11">
    <source>
        <dbReference type="ARBA" id="ARBA00025182"/>
    </source>
</evidence>
<keyword evidence="6 12" id="KW-0812">Transmembrane</keyword>
<evidence type="ECO:0000256" key="3">
    <source>
        <dbReference type="ARBA" id="ARBA00017876"/>
    </source>
</evidence>
<comment type="caution">
    <text evidence="12">Lacks conserved residue(s) required for the propagation of feature annotation.</text>
</comment>
<dbReference type="PRINTS" id="PR01651">
    <property type="entry name" value="SECGEXPORT"/>
</dbReference>
<dbReference type="RefSeq" id="WP_081846970.1">
    <property type="nucleotide sequence ID" value="NZ_AUNB01000018.1"/>
</dbReference>
<gene>
    <name evidence="14" type="ORF">DT23_03020</name>
</gene>
<evidence type="ECO:0000256" key="4">
    <source>
        <dbReference type="ARBA" id="ARBA00022448"/>
    </source>
</evidence>
<dbReference type="PANTHER" id="PTHR34182">
    <property type="entry name" value="PROTEIN-EXPORT MEMBRANE PROTEIN SECG"/>
    <property type="match status" value="1"/>
</dbReference>
<dbReference type="GO" id="GO:0005886">
    <property type="term" value="C:plasma membrane"/>
    <property type="evidence" value="ECO:0007669"/>
    <property type="project" value="UniProtKB-SubCell"/>
</dbReference>
<evidence type="ECO:0000313" key="14">
    <source>
        <dbReference type="EMBL" id="KEO60474.1"/>
    </source>
</evidence>
<dbReference type="GO" id="GO:0065002">
    <property type="term" value="P:intracellular protein transmembrane transport"/>
    <property type="evidence" value="ECO:0007669"/>
    <property type="project" value="TreeGrafter"/>
</dbReference>
<evidence type="ECO:0000256" key="2">
    <source>
        <dbReference type="ARBA" id="ARBA00008445"/>
    </source>
</evidence>
<organism evidence="14 15">
    <name type="scientific">Thioclava indica</name>
    <dbReference type="NCBI Taxonomy" id="1353528"/>
    <lineage>
        <taxon>Bacteria</taxon>
        <taxon>Pseudomonadati</taxon>
        <taxon>Pseudomonadota</taxon>
        <taxon>Alphaproteobacteria</taxon>
        <taxon>Rhodobacterales</taxon>
        <taxon>Paracoccaceae</taxon>
        <taxon>Thioclava</taxon>
    </lineage>
</organism>
<keyword evidence="8 12" id="KW-1133">Transmembrane helix</keyword>
<feature type="compositionally biased region" description="Low complexity" evidence="13">
    <location>
        <begin position="125"/>
        <end position="140"/>
    </location>
</feature>
<feature type="compositionally biased region" description="Low complexity" evidence="13">
    <location>
        <begin position="93"/>
        <end position="108"/>
    </location>
</feature>
<evidence type="ECO:0000256" key="7">
    <source>
        <dbReference type="ARBA" id="ARBA00022927"/>
    </source>
</evidence>
<proteinExistence type="inferred from homology"/>
<comment type="similarity">
    <text evidence="2 12">Belongs to the SecG family.</text>
</comment>
<accession>A0A074JVF9</accession>
<keyword evidence="5 12" id="KW-1003">Cell membrane</keyword>
<feature type="compositionally biased region" description="Basic and acidic residues" evidence="13">
    <location>
        <begin position="79"/>
        <end position="89"/>
    </location>
</feature>
<reference evidence="14 15" key="1">
    <citation type="journal article" date="2015" name="Antonie Van Leeuwenhoek">
        <title>Thioclava indica sp. nov., isolated from surface seawater of the Indian Ocean.</title>
        <authorList>
            <person name="Liu Y."/>
            <person name="Lai Q."/>
            <person name="Du J."/>
            <person name="Xu H."/>
            <person name="Jiang L."/>
            <person name="Shao Z."/>
        </authorList>
    </citation>
    <scope>NUCLEOTIDE SEQUENCE [LARGE SCALE GENOMIC DNA]</scope>
    <source>
        <strain evidence="14 15">DT23-4</strain>
    </source>
</reference>
<comment type="function">
    <text evidence="11 12">Involved in protein export. Participates in an early event of protein translocation.</text>
</comment>
<dbReference type="eggNOG" id="COG1314">
    <property type="taxonomic scope" value="Bacteria"/>
</dbReference>
<dbReference type="GO" id="GO:0015450">
    <property type="term" value="F:protein-transporting ATPase activity"/>
    <property type="evidence" value="ECO:0007669"/>
    <property type="project" value="UniProtKB-UniRule"/>
</dbReference>
<dbReference type="STRING" id="1353528.DT23_03020"/>
<dbReference type="OrthoDB" id="7691811at2"/>
<evidence type="ECO:0000256" key="5">
    <source>
        <dbReference type="ARBA" id="ARBA00022475"/>
    </source>
</evidence>
<dbReference type="InterPro" id="IPR004692">
    <property type="entry name" value="SecG"/>
</dbReference>
<protein>
    <recommendedName>
        <fullName evidence="3 12">Protein-export membrane protein SecG</fullName>
    </recommendedName>
</protein>
<evidence type="ECO:0000256" key="9">
    <source>
        <dbReference type="ARBA" id="ARBA00023010"/>
    </source>
</evidence>
<evidence type="ECO:0000256" key="8">
    <source>
        <dbReference type="ARBA" id="ARBA00022989"/>
    </source>
</evidence>
<keyword evidence="4 12" id="KW-0813">Transport</keyword>
<evidence type="ECO:0000313" key="15">
    <source>
        <dbReference type="Proteomes" id="UP000027471"/>
    </source>
</evidence>
<keyword evidence="9 12" id="KW-0811">Translocation</keyword>
<sequence length="148" mass="14522">MENVVLSIHLILALLLIGVVLLQRSEGGGLGMGSSSSSGVGGVMTGRQAANALTRLTWLLAAGFLVTSVTLTVLAAQKAKDESVLDRAPTEQTAPAADTTAPAAPADDGSLGVVMPPAPSDSAVSTGGTSGESTTDSSTGPVTPPPAN</sequence>
<evidence type="ECO:0000256" key="13">
    <source>
        <dbReference type="SAM" id="MobiDB-lite"/>
    </source>
</evidence>
<feature type="region of interest" description="Disordered" evidence="13">
    <location>
        <begin position="79"/>
        <end position="148"/>
    </location>
</feature>
<dbReference type="NCBIfam" id="TIGR00810">
    <property type="entry name" value="secG"/>
    <property type="match status" value="1"/>
</dbReference>
<dbReference type="GO" id="GO:0043952">
    <property type="term" value="P:protein transport by the Sec complex"/>
    <property type="evidence" value="ECO:0007669"/>
    <property type="project" value="TreeGrafter"/>
</dbReference>
<dbReference type="AlphaFoldDB" id="A0A074JVF9"/>
<feature type="transmembrane region" description="Helical" evidence="12">
    <location>
        <begin position="56"/>
        <end position="76"/>
    </location>
</feature>
<evidence type="ECO:0000256" key="1">
    <source>
        <dbReference type="ARBA" id="ARBA00004651"/>
    </source>
</evidence>
<name>A0A074JVF9_9RHOB</name>
<comment type="subcellular location">
    <subcellularLocation>
        <location evidence="1 12">Cell membrane</location>
        <topology evidence="1 12">Multi-pass membrane protein</topology>
    </subcellularLocation>
</comment>
<dbReference type="Proteomes" id="UP000027471">
    <property type="component" value="Unassembled WGS sequence"/>
</dbReference>
<keyword evidence="10 12" id="KW-0472">Membrane</keyword>
<dbReference type="PANTHER" id="PTHR34182:SF1">
    <property type="entry name" value="PROTEIN-EXPORT MEMBRANE PROTEIN SECG"/>
    <property type="match status" value="1"/>
</dbReference>
<dbReference type="EMBL" id="AUNB01000018">
    <property type="protein sequence ID" value="KEO60474.1"/>
    <property type="molecule type" value="Genomic_DNA"/>
</dbReference>
<keyword evidence="15" id="KW-1185">Reference proteome</keyword>
<evidence type="ECO:0000256" key="6">
    <source>
        <dbReference type="ARBA" id="ARBA00022692"/>
    </source>
</evidence>
<comment type="caution">
    <text evidence="14">The sequence shown here is derived from an EMBL/GenBank/DDBJ whole genome shotgun (WGS) entry which is preliminary data.</text>
</comment>
<evidence type="ECO:0000256" key="12">
    <source>
        <dbReference type="RuleBase" id="RU365087"/>
    </source>
</evidence>
<dbReference type="GO" id="GO:0009306">
    <property type="term" value="P:protein secretion"/>
    <property type="evidence" value="ECO:0007669"/>
    <property type="project" value="UniProtKB-UniRule"/>
</dbReference>